<keyword evidence="10" id="KW-1015">Disulfide bond</keyword>
<dbReference type="InterPro" id="IPR017452">
    <property type="entry name" value="GPCR_Rhodpsn_7TM"/>
</dbReference>
<evidence type="ECO:0000256" key="6">
    <source>
        <dbReference type="ARBA" id="ARBA00022725"/>
    </source>
</evidence>
<dbReference type="PRINTS" id="PR00237">
    <property type="entry name" value="GPCRRHODOPSN"/>
</dbReference>
<keyword evidence="8 13" id="KW-0297">G-protein coupled receptor</keyword>
<reference evidence="17" key="1">
    <citation type="submission" date="2025-08" db="UniProtKB">
        <authorList>
            <consortium name="RefSeq"/>
        </authorList>
    </citation>
    <scope>IDENTIFICATION</scope>
    <source>
        <tissue evidence="17">Liver</tissue>
    </source>
</reference>
<feature type="transmembrane region" description="Helical" evidence="14">
    <location>
        <begin position="238"/>
        <end position="261"/>
    </location>
</feature>
<comment type="similarity">
    <text evidence="13">Belongs to the G-protein coupled receptor 1 family.</text>
</comment>
<accession>A0A9F2WF24</accession>
<evidence type="ECO:0000256" key="1">
    <source>
        <dbReference type="ARBA" id="ARBA00002936"/>
    </source>
</evidence>
<comment type="function">
    <text evidence="1">Odorant receptor.</text>
</comment>
<dbReference type="GO" id="GO:0004930">
    <property type="term" value="F:G protein-coupled receptor activity"/>
    <property type="evidence" value="ECO:0007669"/>
    <property type="project" value="UniProtKB-KW"/>
</dbReference>
<gene>
    <name evidence="17" type="primary">LOC103067717</name>
</gene>
<feature type="transmembrane region" description="Helical" evidence="14">
    <location>
        <begin position="142"/>
        <end position="163"/>
    </location>
</feature>
<evidence type="ECO:0000256" key="13">
    <source>
        <dbReference type="RuleBase" id="RU000688"/>
    </source>
</evidence>
<evidence type="ECO:0000256" key="9">
    <source>
        <dbReference type="ARBA" id="ARBA00023136"/>
    </source>
</evidence>
<evidence type="ECO:0000256" key="10">
    <source>
        <dbReference type="ARBA" id="ARBA00023157"/>
    </source>
</evidence>
<feature type="transmembrane region" description="Helical" evidence="14">
    <location>
        <begin position="195"/>
        <end position="217"/>
    </location>
</feature>
<evidence type="ECO:0000256" key="5">
    <source>
        <dbReference type="ARBA" id="ARBA00022692"/>
    </source>
</evidence>
<dbReference type="OMA" id="YANIMNP"/>
<organism evidence="16 17">
    <name type="scientific">Python bivittatus</name>
    <name type="common">Burmese python</name>
    <name type="synonym">Python molurus bivittatus</name>
    <dbReference type="NCBI Taxonomy" id="176946"/>
    <lineage>
        <taxon>Eukaryota</taxon>
        <taxon>Metazoa</taxon>
        <taxon>Chordata</taxon>
        <taxon>Craniata</taxon>
        <taxon>Vertebrata</taxon>
        <taxon>Euteleostomi</taxon>
        <taxon>Lepidosauria</taxon>
        <taxon>Squamata</taxon>
        <taxon>Bifurcata</taxon>
        <taxon>Unidentata</taxon>
        <taxon>Episquamata</taxon>
        <taxon>Toxicofera</taxon>
        <taxon>Serpentes</taxon>
        <taxon>Henophidia</taxon>
        <taxon>Pythonidae</taxon>
        <taxon>Python</taxon>
    </lineage>
</organism>
<keyword evidence="4 14" id="KW-0716">Sensory transduction</keyword>
<evidence type="ECO:0000256" key="12">
    <source>
        <dbReference type="ARBA" id="ARBA00023224"/>
    </source>
</evidence>
<keyword evidence="5 13" id="KW-0812">Transmembrane</keyword>
<keyword evidence="7 14" id="KW-1133">Transmembrane helix</keyword>
<dbReference type="RefSeq" id="XP_007438367.1">
    <property type="nucleotide sequence ID" value="XM_007438305.1"/>
</dbReference>
<keyword evidence="12 13" id="KW-0807">Transducer</keyword>
<dbReference type="Gene3D" id="1.20.1070.10">
    <property type="entry name" value="Rhodopsin 7-helix transmembrane proteins"/>
    <property type="match status" value="1"/>
</dbReference>
<evidence type="ECO:0000256" key="14">
    <source>
        <dbReference type="RuleBase" id="RU363047"/>
    </source>
</evidence>
<evidence type="ECO:0000256" key="4">
    <source>
        <dbReference type="ARBA" id="ARBA00022606"/>
    </source>
</evidence>
<evidence type="ECO:0000259" key="15">
    <source>
        <dbReference type="PROSITE" id="PS50262"/>
    </source>
</evidence>
<sequence>MGFKNKTAIMDFVLRGFSIQPQYEGPLFSLFLFMYLLTFLGNSLIILLILFDAHLCGLPMYFFLIQLSLVDICFSSATTPKMLEILLSKNKTISYTECLLQLYLLITLANVDGFLLGSMAYDRYVAICFPLNYVAIMTRKRCLELVAGSWLLPCLHSLLHTLLMSQHSFCGSLEISHFFCDIRELLSLSCSDVSIHQMIIFIEGASVTLSPLVCILLSYVQILSNILKIPNAQGKYKAFSTCGSHILSVAFYFGSIMGVYFQPSSPERSTSVGTFIASVIFMVITPMLNPVIYSLKNNEVRNAMKRVCRKMKKKHWV</sequence>
<evidence type="ECO:0000256" key="7">
    <source>
        <dbReference type="ARBA" id="ARBA00022989"/>
    </source>
</evidence>
<name>A0A9F2WF24_PYTBI</name>
<evidence type="ECO:0000256" key="2">
    <source>
        <dbReference type="ARBA" id="ARBA00004651"/>
    </source>
</evidence>
<dbReference type="PROSITE" id="PS00237">
    <property type="entry name" value="G_PROTEIN_RECEP_F1_1"/>
    <property type="match status" value="1"/>
</dbReference>
<evidence type="ECO:0000313" key="16">
    <source>
        <dbReference type="Proteomes" id="UP000695026"/>
    </source>
</evidence>
<dbReference type="KEGG" id="pbi:103067717"/>
<keyword evidence="9 14" id="KW-0472">Membrane</keyword>
<dbReference type="FunFam" id="1.20.1070.10:FF:000082">
    <property type="entry name" value="Olfactory receptor 1A1"/>
    <property type="match status" value="1"/>
</dbReference>
<dbReference type="GeneID" id="103067717"/>
<keyword evidence="11 13" id="KW-0675">Receptor</keyword>
<dbReference type="PROSITE" id="PS50262">
    <property type="entry name" value="G_PROTEIN_RECEP_F1_2"/>
    <property type="match status" value="1"/>
</dbReference>
<evidence type="ECO:0000256" key="3">
    <source>
        <dbReference type="ARBA" id="ARBA00022475"/>
    </source>
</evidence>
<dbReference type="InterPro" id="IPR000725">
    <property type="entry name" value="Olfact_rcpt"/>
</dbReference>
<proteinExistence type="inferred from homology"/>
<dbReference type="SUPFAM" id="SSF81321">
    <property type="entry name" value="Family A G protein-coupled receptor-like"/>
    <property type="match status" value="1"/>
</dbReference>
<evidence type="ECO:0000313" key="17">
    <source>
        <dbReference type="RefSeq" id="XP_007438367.1"/>
    </source>
</evidence>
<feature type="transmembrane region" description="Helical" evidence="14">
    <location>
        <begin position="273"/>
        <end position="295"/>
    </location>
</feature>
<evidence type="ECO:0000256" key="8">
    <source>
        <dbReference type="ARBA" id="ARBA00023040"/>
    </source>
</evidence>
<dbReference type="GO" id="GO:0004984">
    <property type="term" value="F:olfactory receptor activity"/>
    <property type="evidence" value="ECO:0007669"/>
    <property type="project" value="InterPro"/>
</dbReference>
<dbReference type="PRINTS" id="PR00245">
    <property type="entry name" value="OLFACTORYR"/>
</dbReference>
<dbReference type="PANTHER" id="PTHR48001">
    <property type="entry name" value="OLFACTORY RECEPTOR"/>
    <property type="match status" value="1"/>
</dbReference>
<evidence type="ECO:0000256" key="11">
    <source>
        <dbReference type="ARBA" id="ARBA00023170"/>
    </source>
</evidence>
<keyword evidence="3 14" id="KW-1003">Cell membrane</keyword>
<dbReference type="InterPro" id="IPR000276">
    <property type="entry name" value="GPCR_Rhodpsn"/>
</dbReference>
<protein>
    <recommendedName>
        <fullName evidence="14">Olfactory receptor</fullName>
    </recommendedName>
</protein>
<dbReference type="Proteomes" id="UP000695026">
    <property type="component" value="Unplaced"/>
</dbReference>
<feature type="transmembrane region" description="Helical" evidence="14">
    <location>
        <begin position="99"/>
        <end position="121"/>
    </location>
</feature>
<dbReference type="Pfam" id="PF13853">
    <property type="entry name" value="7tm_4"/>
    <property type="match status" value="1"/>
</dbReference>
<comment type="subcellular location">
    <subcellularLocation>
        <location evidence="2 14">Cell membrane</location>
        <topology evidence="2 14">Multi-pass membrane protein</topology>
    </subcellularLocation>
</comment>
<dbReference type="OrthoDB" id="6145535at2759"/>
<dbReference type="GO" id="GO:0005886">
    <property type="term" value="C:plasma membrane"/>
    <property type="evidence" value="ECO:0007669"/>
    <property type="project" value="UniProtKB-SubCell"/>
</dbReference>
<dbReference type="CDD" id="cd15235">
    <property type="entry name" value="7tmA_OR1A-like"/>
    <property type="match status" value="1"/>
</dbReference>
<keyword evidence="6 14" id="KW-0552">Olfaction</keyword>
<keyword evidence="16" id="KW-1185">Reference proteome</keyword>
<dbReference type="AlphaFoldDB" id="A0A9F2WF24"/>
<feature type="transmembrane region" description="Helical" evidence="14">
    <location>
        <begin position="58"/>
        <end position="79"/>
    </location>
</feature>
<feature type="transmembrane region" description="Helical" evidence="14">
    <location>
        <begin position="27"/>
        <end position="51"/>
    </location>
</feature>
<feature type="domain" description="G-protein coupled receptors family 1 profile" evidence="15">
    <location>
        <begin position="41"/>
        <end position="293"/>
    </location>
</feature>